<sequence length="97" mass="11387">MELQFTGYDKWDLSVKKEVLYEFAWSLQSAVERACSEKEREEKFPFLNALYERSIKDAGRLLVTDDPVEVLNIEGRLDSLQTMLPLLEDLKDEIHLH</sequence>
<name>C9LRX5_SELS3</name>
<keyword evidence="4" id="KW-1185">Reference proteome</keyword>
<dbReference type="RefSeq" id="WP_006190833.1">
    <property type="nucleotide sequence ID" value="NC_015437.1"/>
</dbReference>
<evidence type="ECO:0000313" key="1">
    <source>
        <dbReference type="EMBL" id="AEB99979.1"/>
    </source>
</evidence>
<gene>
    <name evidence="1" type="ordered locus">Selsp_1019</name>
    <name evidence="2" type="ORF">SELSPUOL_00195</name>
</gene>
<dbReference type="KEGG" id="ssg:Selsp_1019"/>
<proteinExistence type="predicted"/>
<dbReference type="HOGENOM" id="CLU_2345071_0_0_9"/>
<dbReference type="STRING" id="546271.Selsp_1019"/>
<evidence type="ECO:0000313" key="4">
    <source>
        <dbReference type="Proteomes" id="UP000011124"/>
    </source>
</evidence>
<dbReference type="Proteomes" id="UP000003505">
    <property type="component" value="Unassembled WGS sequence"/>
</dbReference>
<evidence type="ECO:0000313" key="2">
    <source>
        <dbReference type="EMBL" id="EEX78393.1"/>
    </source>
</evidence>
<dbReference type="AlphaFoldDB" id="C9LRX5"/>
<organism evidence="2 3">
    <name type="scientific">Selenomonas sputigena (strain ATCC 35185 / DSM 20758 / CCUG 44933 / VPI D19B-28)</name>
    <dbReference type="NCBI Taxonomy" id="546271"/>
    <lineage>
        <taxon>Bacteria</taxon>
        <taxon>Bacillati</taxon>
        <taxon>Bacillota</taxon>
        <taxon>Negativicutes</taxon>
        <taxon>Selenomonadales</taxon>
        <taxon>Selenomonadaceae</taxon>
        <taxon>Selenomonas</taxon>
    </lineage>
</organism>
<reference evidence="2 3" key="1">
    <citation type="submission" date="2009-09" db="EMBL/GenBank/DDBJ databases">
        <authorList>
            <person name="Weinstock G."/>
            <person name="Sodergren E."/>
            <person name="Clifton S."/>
            <person name="Fulton L."/>
            <person name="Fulton B."/>
            <person name="Courtney L."/>
            <person name="Fronick C."/>
            <person name="Harrison M."/>
            <person name="Strong C."/>
            <person name="Farmer C."/>
            <person name="Delahaunty K."/>
            <person name="Markovic C."/>
            <person name="Hall O."/>
            <person name="Minx P."/>
            <person name="Tomlinson C."/>
            <person name="Mitreva M."/>
            <person name="Nelson J."/>
            <person name="Hou S."/>
            <person name="Wollam A."/>
            <person name="Pepin K.H."/>
            <person name="Johnson M."/>
            <person name="Bhonagiri V."/>
            <person name="Nash W.E."/>
            <person name="Warren W."/>
            <person name="Chinwalla A."/>
            <person name="Mardis E.R."/>
            <person name="Wilson R.K."/>
        </authorList>
    </citation>
    <scope>NUCLEOTIDE SEQUENCE [LARGE SCALE GENOMIC DNA]</scope>
    <source>
        <strain evidence="2">ATCC 35185</strain>
        <strain evidence="3">ATCC 35185 / DSM 20758 / VPI D19B-28</strain>
    </source>
</reference>
<accession>C9LRX5</accession>
<dbReference type="EMBL" id="CP002637">
    <property type="protein sequence ID" value="AEB99979.1"/>
    <property type="molecule type" value="Genomic_DNA"/>
</dbReference>
<protein>
    <submittedName>
        <fullName evidence="2">Uncharacterized protein</fullName>
    </submittedName>
</protein>
<dbReference type="Proteomes" id="UP000011124">
    <property type="component" value="Chromosome"/>
</dbReference>
<dbReference type="EMBL" id="ACKP02000003">
    <property type="protein sequence ID" value="EEX78393.1"/>
    <property type="molecule type" value="Genomic_DNA"/>
</dbReference>
<evidence type="ECO:0000313" key="3">
    <source>
        <dbReference type="Proteomes" id="UP000003505"/>
    </source>
</evidence>
<reference evidence="1 4" key="2">
    <citation type="submission" date="2011-04" db="EMBL/GenBank/DDBJ databases">
        <title>The complete genome of Selenomonas sputigena DSM 20758.</title>
        <authorList>
            <consortium name="US DOE Joint Genome Institute (JGI-PGF)"/>
            <person name="Lucas S."/>
            <person name="Copeland A."/>
            <person name="Lapidus A."/>
            <person name="Bruce D."/>
            <person name="Goodwin L."/>
            <person name="Pitluck S."/>
            <person name="Peters L."/>
            <person name="Kyrpides N."/>
            <person name="Mavromatis K."/>
            <person name="Ivanova N."/>
            <person name="Ovchinnikova G."/>
            <person name="Teshima H."/>
            <person name="Detter J.C."/>
            <person name="Tapia R."/>
            <person name="Han C."/>
            <person name="Land M."/>
            <person name="Hauser L."/>
            <person name="Markowitz V."/>
            <person name="Cheng J.-F."/>
            <person name="Hugenholtz P."/>
            <person name="Woyke T."/>
            <person name="Wu D."/>
            <person name="Gronow S."/>
            <person name="Wellnitz S."/>
            <person name="Schneider S."/>
            <person name="Klenk H.-P."/>
            <person name="Eisen J.A."/>
        </authorList>
    </citation>
    <scope>NUCLEOTIDE SEQUENCE [LARGE SCALE GENOMIC DNA]</scope>
    <source>
        <strain evidence="1">ATCC 35185</strain>
        <strain evidence="4">ATCC 35185 / DSM 20758 / VPI D19B-28</strain>
    </source>
</reference>